<accession>A0ABZ1BMD8</accession>
<evidence type="ECO:0000313" key="4">
    <source>
        <dbReference type="Proteomes" id="UP001333102"/>
    </source>
</evidence>
<dbReference type="EMBL" id="CP141614">
    <property type="protein sequence ID" value="WRP13716.1"/>
    <property type="molecule type" value="Genomic_DNA"/>
</dbReference>
<keyword evidence="2" id="KW-0812">Transmembrane</keyword>
<feature type="transmembrane region" description="Helical" evidence="2">
    <location>
        <begin position="97"/>
        <end position="121"/>
    </location>
</feature>
<keyword evidence="4" id="KW-1185">Reference proteome</keyword>
<evidence type="ECO:0000313" key="3">
    <source>
        <dbReference type="EMBL" id="WRP13716.1"/>
    </source>
</evidence>
<dbReference type="RefSeq" id="WP_324667960.1">
    <property type="nucleotide sequence ID" value="NZ_CP141614.1"/>
</dbReference>
<feature type="transmembrane region" description="Helical" evidence="2">
    <location>
        <begin position="21"/>
        <end position="41"/>
    </location>
</feature>
<feature type="region of interest" description="Disordered" evidence="1">
    <location>
        <begin position="173"/>
        <end position="204"/>
    </location>
</feature>
<keyword evidence="2" id="KW-1133">Transmembrane helix</keyword>
<dbReference type="Proteomes" id="UP001333102">
    <property type="component" value="Chromosome"/>
</dbReference>
<proteinExistence type="predicted"/>
<evidence type="ECO:0000256" key="1">
    <source>
        <dbReference type="SAM" id="MobiDB-lite"/>
    </source>
</evidence>
<gene>
    <name evidence="3" type="ORF">VLY81_09720</name>
</gene>
<sequence length="204" mass="22498">MPNLGDWSLLSLFRRYRDKERLVSFQFWTALLVATAMYGLHPRLSQTQDFLRELLLGTLQVSASMLGIVIAAVAIVLASGSTVFLASMYESGTLDQLLFAFLWTSLNWVAALLTAGLALVVEKVHSQWAQWGVSVHSFFFLHALLLSARLVGTITRYGLARGRLASEELRFQRSRERAPGMEHDPSSPAPHCSKAGDSSSGARS</sequence>
<feature type="transmembrane region" description="Helical" evidence="2">
    <location>
        <begin position="61"/>
        <end position="85"/>
    </location>
</feature>
<reference evidence="4" key="1">
    <citation type="submission" date="2023-12" db="EMBL/GenBank/DDBJ databases">
        <title>Novel isolates from deep terrestrial aquifers shed light on the physiology and ecology of the class Limnochordia.</title>
        <authorList>
            <person name="Karnachuk O.V."/>
            <person name="Lukina A.P."/>
            <person name="Avakyan M.R."/>
            <person name="Kadnikov V."/>
            <person name="Begmatov S."/>
            <person name="Beletsky A.V."/>
            <person name="Mardanov A.V."/>
            <person name="Ravin N.V."/>
        </authorList>
    </citation>
    <scope>NUCLEOTIDE SEQUENCE [LARGE SCALE GENOMIC DNA]</scope>
    <source>
        <strain evidence="4">LN</strain>
    </source>
</reference>
<feature type="transmembrane region" description="Helical" evidence="2">
    <location>
        <begin position="133"/>
        <end position="151"/>
    </location>
</feature>
<keyword evidence="2" id="KW-0472">Membrane</keyword>
<protein>
    <submittedName>
        <fullName evidence="3">Uncharacterized protein</fullName>
    </submittedName>
</protein>
<name>A0ABZ1BMD8_9FIRM</name>
<evidence type="ECO:0000256" key="2">
    <source>
        <dbReference type="SAM" id="Phobius"/>
    </source>
</evidence>
<organism evidence="3 4">
    <name type="scientific">Geochorda subterranea</name>
    <dbReference type="NCBI Taxonomy" id="3109564"/>
    <lineage>
        <taxon>Bacteria</taxon>
        <taxon>Bacillati</taxon>
        <taxon>Bacillota</taxon>
        <taxon>Limnochordia</taxon>
        <taxon>Limnochordales</taxon>
        <taxon>Geochordaceae</taxon>
        <taxon>Geochorda</taxon>
    </lineage>
</organism>
<feature type="compositionally biased region" description="Basic and acidic residues" evidence="1">
    <location>
        <begin position="173"/>
        <end position="185"/>
    </location>
</feature>